<evidence type="ECO:0000259" key="2">
    <source>
        <dbReference type="Pfam" id="PF07859"/>
    </source>
</evidence>
<name>A0ABV7E038_9RHOB</name>
<dbReference type="GO" id="GO:0016787">
    <property type="term" value="F:hydrolase activity"/>
    <property type="evidence" value="ECO:0007669"/>
    <property type="project" value="UniProtKB-KW"/>
</dbReference>
<dbReference type="Pfam" id="PF07859">
    <property type="entry name" value="Abhydrolase_3"/>
    <property type="match status" value="1"/>
</dbReference>
<feature type="domain" description="Alpha/beta hydrolase fold-3" evidence="2">
    <location>
        <begin position="72"/>
        <end position="265"/>
    </location>
</feature>
<evidence type="ECO:0000313" key="4">
    <source>
        <dbReference type="Proteomes" id="UP001595445"/>
    </source>
</evidence>
<dbReference type="InterPro" id="IPR050300">
    <property type="entry name" value="GDXG_lipolytic_enzyme"/>
</dbReference>
<proteinExistence type="predicted"/>
<dbReference type="InterPro" id="IPR013094">
    <property type="entry name" value="AB_hydrolase_3"/>
</dbReference>
<protein>
    <submittedName>
        <fullName evidence="3">Alpha/beta hydrolase</fullName>
    </submittedName>
</protein>
<dbReference type="RefSeq" id="WP_197647762.1">
    <property type="nucleotide sequence ID" value="NZ_JAEACP010000042.1"/>
</dbReference>
<dbReference type="Gene3D" id="3.40.50.1820">
    <property type="entry name" value="alpha/beta hydrolase"/>
    <property type="match status" value="1"/>
</dbReference>
<dbReference type="EMBL" id="JBHRSM010000040">
    <property type="protein sequence ID" value="MFC3087924.1"/>
    <property type="molecule type" value="Genomic_DNA"/>
</dbReference>
<keyword evidence="1 3" id="KW-0378">Hydrolase</keyword>
<reference evidence="4" key="1">
    <citation type="journal article" date="2019" name="Int. J. Syst. Evol. Microbiol.">
        <title>The Global Catalogue of Microorganisms (GCM) 10K type strain sequencing project: providing services to taxonomists for standard genome sequencing and annotation.</title>
        <authorList>
            <consortium name="The Broad Institute Genomics Platform"/>
            <consortium name="The Broad Institute Genome Sequencing Center for Infectious Disease"/>
            <person name="Wu L."/>
            <person name="Ma J."/>
        </authorList>
    </citation>
    <scope>NUCLEOTIDE SEQUENCE [LARGE SCALE GENOMIC DNA]</scope>
    <source>
        <strain evidence="4">KCTC 62102</strain>
    </source>
</reference>
<accession>A0ABV7E038</accession>
<dbReference type="InterPro" id="IPR029058">
    <property type="entry name" value="AB_hydrolase_fold"/>
</dbReference>
<keyword evidence="4" id="KW-1185">Reference proteome</keyword>
<dbReference type="SUPFAM" id="SSF53474">
    <property type="entry name" value="alpha/beta-Hydrolases"/>
    <property type="match status" value="1"/>
</dbReference>
<sequence>MIADPQVLEFIRSTEAAYPAEANGASAADNRRYYDAMCARFRAPRPPGLPVRDQELGGVSCRVYGVRTPVAVLYLHGGGFVVGGLDSHDDVCAEIADATGLMLVAVDYRLAPEHRWPAPLRDVEAVWQALDRPAVVVGDSAGGLLAAALCLSCRGQRQPLGQVLIYPSLGGDRSASSYTVNAEAPMLRTVDLDGYQRALHGEGPVADPLAQPLRAPRLGGLAPAFVVSADVDPLRDDGRDYVARLRLAGVAAEWRNEPELPHGYLRARRESDRARRSFQAILAAIVRLAGCVPVRA</sequence>
<dbReference type="PANTHER" id="PTHR48081:SF8">
    <property type="entry name" value="ALPHA_BETA HYDROLASE FOLD-3 DOMAIN-CONTAINING PROTEIN-RELATED"/>
    <property type="match status" value="1"/>
</dbReference>
<evidence type="ECO:0000256" key="1">
    <source>
        <dbReference type="ARBA" id="ARBA00022801"/>
    </source>
</evidence>
<dbReference type="PANTHER" id="PTHR48081">
    <property type="entry name" value="AB HYDROLASE SUPERFAMILY PROTEIN C4A8.06C"/>
    <property type="match status" value="1"/>
</dbReference>
<comment type="caution">
    <text evidence="3">The sequence shown here is derived from an EMBL/GenBank/DDBJ whole genome shotgun (WGS) entry which is preliminary data.</text>
</comment>
<gene>
    <name evidence="3" type="ORF">ACFOD6_17925</name>
</gene>
<evidence type="ECO:0000313" key="3">
    <source>
        <dbReference type="EMBL" id="MFC3087924.1"/>
    </source>
</evidence>
<dbReference type="Proteomes" id="UP001595445">
    <property type="component" value="Unassembled WGS sequence"/>
</dbReference>
<organism evidence="3 4">
    <name type="scientific">Tabrizicola soli</name>
    <dbReference type="NCBI Taxonomy" id="2185115"/>
    <lineage>
        <taxon>Bacteria</taxon>
        <taxon>Pseudomonadati</taxon>
        <taxon>Pseudomonadota</taxon>
        <taxon>Alphaproteobacteria</taxon>
        <taxon>Rhodobacterales</taxon>
        <taxon>Paracoccaceae</taxon>
        <taxon>Tabrizicola</taxon>
    </lineage>
</organism>